<evidence type="ECO:0000256" key="7">
    <source>
        <dbReference type="SAM" id="Phobius"/>
    </source>
</evidence>
<dbReference type="InterPro" id="IPR009606">
    <property type="entry name" value="DEAL/Modifying_wall_lignin1/2"/>
</dbReference>
<comment type="subcellular location">
    <subcellularLocation>
        <location evidence="1">Endomembrane system</location>
        <topology evidence="1">Multi-pass membrane protein</topology>
    </subcellularLocation>
</comment>
<feature type="transmembrane region" description="Helical" evidence="7">
    <location>
        <begin position="54"/>
        <end position="77"/>
    </location>
</feature>
<evidence type="ECO:0000256" key="1">
    <source>
        <dbReference type="ARBA" id="ARBA00004127"/>
    </source>
</evidence>
<feature type="transmembrane region" description="Helical" evidence="7">
    <location>
        <begin position="98"/>
        <end position="120"/>
    </location>
</feature>
<dbReference type="PANTHER" id="PTHR31769">
    <property type="entry name" value="OS07G0462200 PROTEIN-RELATED"/>
    <property type="match status" value="1"/>
</dbReference>
<accession>A0AAV3QC36</accession>
<evidence type="ECO:0000256" key="3">
    <source>
        <dbReference type="ARBA" id="ARBA00022729"/>
    </source>
</evidence>
<dbReference type="GO" id="GO:0012505">
    <property type="term" value="C:endomembrane system"/>
    <property type="evidence" value="ECO:0007669"/>
    <property type="project" value="UniProtKB-SubCell"/>
</dbReference>
<keyword evidence="4 7" id="KW-1133">Transmembrane helix</keyword>
<keyword evidence="3 8" id="KW-0732">Signal</keyword>
<dbReference type="EMBL" id="BAABME010020842">
    <property type="protein sequence ID" value="GAA0161605.1"/>
    <property type="molecule type" value="Genomic_DNA"/>
</dbReference>
<protein>
    <submittedName>
        <fullName evidence="9">Uncharacterized protein</fullName>
    </submittedName>
</protein>
<feature type="transmembrane region" description="Helical" evidence="7">
    <location>
        <begin position="135"/>
        <end position="156"/>
    </location>
</feature>
<evidence type="ECO:0000256" key="6">
    <source>
        <dbReference type="ARBA" id="ARBA00029467"/>
    </source>
</evidence>
<comment type="similarity">
    <text evidence="6">Belongs to the DESIGUAL family.</text>
</comment>
<evidence type="ECO:0000256" key="8">
    <source>
        <dbReference type="SAM" id="SignalP"/>
    </source>
</evidence>
<dbReference type="AlphaFoldDB" id="A0AAV3QC36"/>
<proteinExistence type="inferred from homology"/>
<reference evidence="9 10" key="1">
    <citation type="submission" date="2024-01" db="EMBL/GenBank/DDBJ databases">
        <title>The complete chloroplast genome sequence of Lithospermum erythrorhizon: insights into the phylogenetic relationship among Boraginaceae species and the maternal lineages of purple gromwells.</title>
        <authorList>
            <person name="Okada T."/>
            <person name="Watanabe K."/>
        </authorList>
    </citation>
    <scope>NUCLEOTIDE SEQUENCE [LARGE SCALE GENOMIC DNA]</scope>
</reference>
<evidence type="ECO:0000256" key="5">
    <source>
        <dbReference type="ARBA" id="ARBA00023136"/>
    </source>
</evidence>
<comment type="caution">
    <text evidence="9">The sequence shown here is derived from an EMBL/GenBank/DDBJ whole genome shotgun (WGS) entry which is preliminary data.</text>
</comment>
<evidence type="ECO:0000313" key="10">
    <source>
        <dbReference type="Proteomes" id="UP001454036"/>
    </source>
</evidence>
<organism evidence="9 10">
    <name type="scientific">Lithospermum erythrorhizon</name>
    <name type="common">Purple gromwell</name>
    <name type="synonym">Lithospermum officinale var. erythrorhizon</name>
    <dbReference type="NCBI Taxonomy" id="34254"/>
    <lineage>
        <taxon>Eukaryota</taxon>
        <taxon>Viridiplantae</taxon>
        <taxon>Streptophyta</taxon>
        <taxon>Embryophyta</taxon>
        <taxon>Tracheophyta</taxon>
        <taxon>Spermatophyta</taxon>
        <taxon>Magnoliopsida</taxon>
        <taxon>eudicotyledons</taxon>
        <taxon>Gunneridae</taxon>
        <taxon>Pentapetalae</taxon>
        <taxon>asterids</taxon>
        <taxon>lamiids</taxon>
        <taxon>Boraginales</taxon>
        <taxon>Boraginaceae</taxon>
        <taxon>Boraginoideae</taxon>
        <taxon>Lithospermeae</taxon>
        <taxon>Lithospermum</taxon>
    </lineage>
</organism>
<feature type="chain" id="PRO_5044011004" evidence="8">
    <location>
        <begin position="24"/>
        <end position="164"/>
    </location>
</feature>
<evidence type="ECO:0000313" key="9">
    <source>
        <dbReference type="EMBL" id="GAA0161605.1"/>
    </source>
</evidence>
<keyword evidence="2 7" id="KW-0812">Transmembrane</keyword>
<dbReference type="Pfam" id="PF06749">
    <property type="entry name" value="DUF1218"/>
    <property type="match status" value="1"/>
</dbReference>
<feature type="signal peptide" evidence="8">
    <location>
        <begin position="1"/>
        <end position="23"/>
    </location>
</feature>
<sequence>MVMIRVIIAVVACILILAMDAAAGILGINAEAAQNKVKDLKVWLFECKKPSEDAFNLALAAAIVLGVAHLLANLIGCSDCCKPTSAVSGSACRKLSKASLILLWIVVAAALGLLGIGIISNIKSRSSCSLGHHKFLAYGGFACFVHSLFAVVYIAITNAAACCP</sequence>
<keyword evidence="5 7" id="KW-0472">Membrane</keyword>
<evidence type="ECO:0000256" key="2">
    <source>
        <dbReference type="ARBA" id="ARBA00022692"/>
    </source>
</evidence>
<dbReference type="InterPro" id="IPR052222">
    <property type="entry name" value="DESIGUAL"/>
</dbReference>
<gene>
    <name evidence="9" type="ORF">LIER_39264</name>
</gene>
<evidence type="ECO:0000256" key="4">
    <source>
        <dbReference type="ARBA" id="ARBA00022989"/>
    </source>
</evidence>
<name>A0AAV3QC36_LITER</name>
<keyword evidence="10" id="KW-1185">Reference proteome</keyword>
<dbReference type="Proteomes" id="UP001454036">
    <property type="component" value="Unassembled WGS sequence"/>
</dbReference>